<evidence type="ECO:0000313" key="3">
    <source>
        <dbReference type="EMBL" id="OIR22134.1"/>
    </source>
</evidence>
<dbReference type="EMBL" id="MIYZ01000023">
    <property type="protein sequence ID" value="OIR22134.1"/>
    <property type="molecule type" value="Genomic_DNA"/>
</dbReference>
<gene>
    <name evidence="3" type="ORF">BET99_01185</name>
</gene>
<dbReference type="PROSITE" id="PS50975">
    <property type="entry name" value="ATP_GRASP"/>
    <property type="match status" value="1"/>
</dbReference>
<dbReference type="InterPro" id="IPR011761">
    <property type="entry name" value="ATP-grasp"/>
</dbReference>
<dbReference type="GO" id="GO:0046872">
    <property type="term" value="F:metal ion binding"/>
    <property type="evidence" value="ECO:0007669"/>
    <property type="project" value="InterPro"/>
</dbReference>
<dbReference type="SUPFAM" id="SSF56059">
    <property type="entry name" value="Glutathione synthetase ATP-binding domain-like"/>
    <property type="match status" value="1"/>
</dbReference>
<accession>A0A1J5UCW2</accession>
<evidence type="ECO:0000313" key="4">
    <source>
        <dbReference type="Proteomes" id="UP000183615"/>
    </source>
</evidence>
<dbReference type="Pfam" id="PF21360">
    <property type="entry name" value="PylC-like_N"/>
    <property type="match status" value="1"/>
</dbReference>
<keyword evidence="1" id="KW-0067">ATP-binding</keyword>
<evidence type="ECO:0000256" key="1">
    <source>
        <dbReference type="PROSITE-ProRule" id="PRU00409"/>
    </source>
</evidence>
<dbReference type="Proteomes" id="UP000183615">
    <property type="component" value="Unassembled WGS sequence"/>
</dbReference>
<keyword evidence="1" id="KW-0547">Nucleotide-binding</keyword>
<organism evidence="3 4">
    <name type="scientific">Marine Group III euryarchaeote CG-Epi2</name>
    <dbReference type="NCBI Taxonomy" id="1888996"/>
    <lineage>
        <taxon>Archaea</taxon>
        <taxon>Methanobacteriati</taxon>
        <taxon>Thermoplasmatota</taxon>
        <taxon>Thermoplasmata</taxon>
        <taxon>Candidatus Thermoprofundales</taxon>
    </lineage>
</organism>
<proteinExistence type="predicted"/>
<comment type="caution">
    <text evidence="3">The sequence shown here is derived from an EMBL/GenBank/DDBJ whole genome shotgun (WGS) entry which is preliminary data.</text>
</comment>
<dbReference type="Gene3D" id="3.30.470.20">
    <property type="entry name" value="ATP-grasp fold, B domain"/>
    <property type="match status" value="1"/>
</dbReference>
<dbReference type="GO" id="GO:0005524">
    <property type="term" value="F:ATP binding"/>
    <property type="evidence" value="ECO:0007669"/>
    <property type="project" value="UniProtKB-UniRule"/>
</dbReference>
<evidence type="ECO:0000259" key="2">
    <source>
        <dbReference type="PROSITE" id="PS50975"/>
    </source>
</evidence>
<reference evidence="3 4" key="1">
    <citation type="submission" date="2016-08" db="EMBL/GenBank/DDBJ databases">
        <title>New Insights into Marine Group III Euryarchaeota, from dark to light.</title>
        <authorList>
            <person name="Haro-Moreno J.M."/>
            <person name="Rodriguez-Valera F."/>
            <person name="Lopez-Garcia P."/>
            <person name="Moreira D."/>
            <person name="Martin-Cuadrado A.B."/>
        </authorList>
    </citation>
    <scope>NUCLEOTIDE SEQUENCE [LARGE SCALE GENOMIC DNA]</scope>
    <source>
        <strain evidence="3">CG-Epi2</strain>
    </source>
</reference>
<protein>
    <recommendedName>
        <fullName evidence="2">ATP-grasp domain-containing protein</fullName>
    </recommendedName>
</protein>
<dbReference type="AlphaFoldDB" id="A0A1J5UCW2"/>
<sequence>MSKIKVIITGAGGGGANNIISTIKEREKYTLIGFDISEFKVARANVDLRFVVPPASSPEYEAEITKIINEIKPDLIIPTNDPEVEKLSEIRNNIGTELFFPDHESVALCLNKWNFHNFAIKNDIRVAETYHVENIEDVDQIFSNFNLDLLWCRAIKGAGSKGATKVKDAEQAKWWIKYWNEMRDMEVSDFTISEFLPGRDFACQSTWKNGKLILMKAAERLSYIEAASRPSNMSSSPELAKTVYDEELFDFCVDVINKLSGGRAHGNYDIDIKMNSKDQFCVTEINIGRFFMITNLFNLSGNYSMIDTYLKLATNQDPEISNPFDFSEKYLIRSLDTLPTVLSLDEITKRL</sequence>
<name>A0A1J5UCW2_9ARCH</name>
<dbReference type="InterPro" id="IPR048764">
    <property type="entry name" value="PylC_N"/>
</dbReference>
<feature type="domain" description="ATP-grasp" evidence="2">
    <location>
        <begin position="116"/>
        <end position="314"/>
    </location>
</feature>
<dbReference type="Gene3D" id="3.40.50.20">
    <property type="match status" value="1"/>
</dbReference>